<sequence>MEWLSQSESPDKIKPWRPCSMVSSGQELGGITTAGEGGDNSKGTSRNTLTDEVRNLEDANC</sequence>
<dbReference type="AlphaFoldDB" id="S8A6E0"/>
<name>S8A6E0_DACHA</name>
<dbReference type="HOGENOM" id="CLU_2922576_0_0_1"/>
<gene>
    <name evidence="2" type="ORF">H072_7921</name>
</gene>
<evidence type="ECO:0000256" key="1">
    <source>
        <dbReference type="SAM" id="MobiDB-lite"/>
    </source>
</evidence>
<accession>S8A6E0</accession>
<dbReference type="EMBL" id="AQGS01000575">
    <property type="protein sequence ID" value="EPS38354.1"/>
    <property type="molecule type" value="Genomic_DNA"/>
</dbReference>
<feature type="compositionally biased region" description="Basic and acidic residues" evidence="1">
    <location>
        <begin position="49"/>
        <end position="61"/>
    </location>
</feature>
<reference evidence="2 3" key="1">
    <citation type="journal article" date="2013" name="PLoS Genet.">
        <title>Genomic mechanisms accounting for the adaptation to parasitism in nematode-trapping fungi.</title>
        <authorList>
            <person name="Meerupati T."/>
            <person name="Andersson K.M."/>
            <person name="Friman E."/>
            <person name="Kumar D."/>
            <person name="Tunlid A."/>
            <person name="Ahren D."/>
        </authorList>
    </citation>
    <scope>NUCLEOTIDE SEQUENCE [LARGE SCALE GENOMIC DNA]</scope>
    <source>
        <strain evidence="2 3">CBS 200.50</strain>
    </source>
</reference>
<keyword evidence="3" id="KW-1185">Reference proteome</keyword>
<dbReference type="Proteomes" id="UP000015100">
    <property type="component" value="Unassembled WGS sequence"/>
</dbReference>
<evidence type="ECO:0000313" key="2">
    <source>
        <dbReference type="EMBL" id="EPS38354.1"/>
    </source>
</evidence>
<organism evidence="2 3">
    <name type="scientific">Dactylellina haptotyla (strain CBS 200.50)</name>
    <name type="common">Nematode-trapping fungus</name>
    <name type="synonym">Monacrosporium haptotylum</name>
    <dbReference type="NCBI Taxonomy" id="1284197"/>
    <lineage>
        <taxon>Eukaryota</taxon>
        <taxon>Fungi</taxon>
        <taxon>Dikarya</taxon>
        <taxon>Ascomycota</taxon>
        <taxon>Pezizomycotina</taxon>
        <taxon>Orbiliomycetes</taxon>
        <taxon>Orbiliales</taxon>
        <taxon>Orbiliaceae</taxon>
        <taxon>Dactylellina</taxon>
    </lineage>
</organism>
<feature type="region of interest" description="Disordered" evidence="1">
    <location>
        <begin position="1"/>
        <end position="61"/>
    </location>
</feature>
<reference evidence="3" key="2">
    <citation type="submission" date="2013-04" db="EMBL/GenBank/DDBJ databases">
        <title>Genomic mechanisms accounting for the adaptation to parasitism in nematode-trapping fungi.</title>
        <authorList>
            <person name="Ahren D.G."/>
        </authorList>
    </citation>
    <scope>NUCLEOTIDE SEQUENCE [LARGE SCALE GENOMIC DNA]</scope>
    <source>
        <strain evidence="3">CBS 200.50</strain>
    </source>
</reference>
<evidence type="ECO:0000313" key="3">
    <source>
        <dbReference type="Proteomes" id="UP000015100"/>
    </source>
</evidence>
<comment type="caution">
    <text evidence="2">The sequence shown here is derived from an EMBL/GenBank/DDBJ whole genome shotgun (WGS) entry which is preliminary data.</text>
</comment>
<proteinExistence type="predicted"/>
<protein>
    <submittedName>
        <fullName evidence="2">Uncharacterized protein</fullName>
    </submittedName>
</protein>